<reference evidence="4" key="1">
    <citation type="submission" date="2019-10" db="EMBL/GenBank/DDBJ databases">
        <authorList>
            <person name="Nor Muhammad N."/>
        </authorList>
    </citation>
    <scope>NUCLEOTIDE SEQUENCE</scope>
</reference>
<dbReference type="PANTHER" id="PTHR43439">
    <property type="entry name" value="PHENYLACETATE-COENZYME A LIGASE"/>
    <property type="match status" value="1"/>
</dbReference>
<dbReference type="EMBL" id="LR728585">
    <property type="protein sequence ID" value="VWP00550.1"/>
    <property type="molecule type" value="Genomic_DNA"/>
</dbReference>
<feature type="domain" description="Thioester reductase (TE)" evidence="3">
    <location>
        <begin position="3"/>
        <end position="189"/>
    </location>
</feature>
<keyword evidence="2" id="KW-0597">Phosphoprotein</keyword>
<keyword evidence="1" id="KW-0596">Phosphopantetheine</keyword>
<accession>A0A5K1K4L7</accession>
<dbReference type="InterPro" id="IPR051414">
    <property type="entry name" value="Adenylate-forming_Reductase"/>
</dbReference>
<dbReference type="InterPro" id="IPR013120">
    <property type="entry name" value="FAR_NAD-bd"/>
</dbReference>
<evidence type="ECO:0000256" key="1">
    <source>
        <dbReference type="ARBA" id="ARBA00022450"/>
    </source>
</evidence>
<dbReference type="Pfam" id="PF07993">
    <property type="entry name" value="NAD_binding_4"/>
    <property type="match status" value="1"/>
</dbReference>
<proteinExistence type="predicted"/>
<evidence type="ECO:0000256" key="2">
    <source>
        <dbReference type="ARBA" id="ARBA00022553"/>
    </source>
</evidence>
<dbReference type="SUPFAM" id="SSF51735">
    <property type="entry name" value="NAD(P)-binding Rossmann-fold domains"/>
    <property type="match status" value="1"/>
</dbReference>
<organism evidence="4">
    <name type="scientific">Ganoderma boninense</name>
    <dbReference type="NCBI Taxonomy" id="34458"/>
    <lineage>
        <taxon>Eukaryota</taxon>
        <taxon>Fungi</taxon>
        <taxon>Dikarya</taxon>
        <taxon>Basidiomycota</taxon>
        <taxon>Agaricomycotina</taxon>
        <taxon>Agaricomycetes</taxon>
        <taxon>Polyporales</taxon>
        <taxon>Polyporaceae</taxon>
        <taxon>Ganoderma</taxon>
    </lineage>
</organism>
<dbReference type="PANTHER" id="PTHR43439:SF2">
    <property type="entry name" value="ENZYME, PUTATIVE (JCVI)-RELATED"/>
    <property type="match status" value="1"/>
</dbReference>
<protein>
    <submittedName>
        <fullName evidence="4">N/A</fullName>
    </submittedName>
</protein>
<dbReference type="AlphaFoldDB" id="A0A5K1K4L7"/>
<evidence type="ECO:0000313" key="4">
    <source>
        <dbReference type="EMBL" id="VWP00550.1"/>
    </source>
</evidence>
<gene>
    <name evidence="4" type="primary">I1RBM2</name>
</gene>
<sequence length="330" mass="36477">MERQLARFRERSLDESLLHTPKFQMVEAALDVPGFGIEPQLLSEIRASVTHIMHNAWTVNFSLTLPSFEPDLKAVRNLVELSWSSPYSPPPSIQFTSSIGIFEHCTLPPPIPEIPLNASSALGSGYSESKWIAEQILRNVGELTGIPSVVVRLGQISGDKTGHWNVREWFPALVKSAVFTRCLPNVEGEASFFLSYPAARAFVEMRSSPAPILHLVHPHPVSWHDLITPIAEELGVQLVPYATWLAALERSAEGSEGDAARENPALRLLDFFRSFAQGNEKPPLGLWQLATSKAVDVSETLANMPQLGEADVRRWVAGWRKSGFLNASPN</sequence>
<name>A0A5K1K4L7_9APHY</name>
<dbReference type="Gene3D" id="3.40.50.720">
    <property type="entry name" value="NAD(P)-binding Rossmann-like Domain"/>
    <property type="match status" value="1"/>
</dbReference>
<dbReference type="InterPro" id="IPR036291">
    <property type="entry name" value="NAD(P)-bd_dom_sf"/>
</dbReference>
<evidence type="ECO:0000259" key="3">
    <source>
        <dbReference type="Pfam" id="PF07993"/>
    </source>
</evidence>